<sequence>MMGRGSFNGKKQFGFSRKSTIEQLESRVVMSAASILPTDEYDGSETVATAPALLAVVVPPWLPTLTYEQFGLLTPETMPYLSTAQVASIPDVASFVAISAAARAAMTQTQVQALNISKVGIGLLTNTQVSWLTQPQVQQLKFYEFERLTPGQVPWLTPAQIATIPDPGSLERWSAVNVAALTVPQVQALNVRNVWINRLSPNQVGWLTVPQIQSLNDPDFRFLLTNQVQFLSLLQAAAIKEGSANYFSMWPAANRAALTRMQVQVLNVDKITVALLTETQVSWLAPSQVQQLKFYDFPRLTPAQVPWLTPAQIATIPDPGALERWSDADVAALTQPQVQALNVRNVWIHRLTYAQVGWLTPAQILTLNDRDFRFLQPVQVPYLSTTQIALISEGSFNYFSMWPAATRAALNKTQVQWLNVGKMGVALLTPAQVTYLTTGQVQLLKFYEFERLSPAQVPLLTAAQIASIPDAGSLERWSAANIAALTPTQVRALNVQNTWIARLTTQQLAWLSDAQVQSLTYNSFVYLLPEQIPLLTVAQIQSIPSGSFLWSLSNESQAALTREQLLGMPTVYWAEYTLSGGALTPPDVDEWLDRGNHSGMETEAQRALALVPLSTVTHSTIASGLWSDPKIWRNGVVPTAGAKVQIAAGTTVQFDATMTQAIKTLRIDGKLTFVTNRNTQLKADTIVVSGTGVLHVGTTAAPIGANFTARILIADNGPIDRVWDPYALSRGLISMGEVKMVGAAKTEYTTFAIEPSAGDTKLYLSAPPTNWRVGDQLKITGTNATYVNFFTDEVTILAINGSVVTVAPLWVDHRTPAGAGMSVYVANVTRNVALVAEDPSVIAERPHLMFASNPNVELHNIGVYEFGRTDKSVPINDPVVINGVLQPGTGTNPRARYALHFHHTGVASGVAPAVVTGSVVVGSPGWGFVNHQSNVVMEDNVAFGVYGASFVTEDGNERGAMRRNLSINAAGALGGTFARKEIHDFGFGGHGFWFQGPNVEVVDNISAGSRGAAFVYFTASSKALIEAEHLIDPNLAGGSAAIPVGAAPIRLFSGNTAFAARVGLEIWHLQAQMTDGVSLIDDFTAWNIIDAGIDIHYSGQITVSNSKLLGFLPNASGVGVQTNSMVHDLTLINNYISGFEIGVDAPVRRSTVIYGGYIAAVQGVFVEKGHDSDRSVAIVNVNFGALSASQLQGRTATAVYMSGKYDFNDFLLRRVTSLYDDDSVRLVTGGIAYDLYYEEQLPNFVPFPSSVAAGMIPNELLNKTNSQLYDQYGISFGGMVAGHTFRLPGVNGLARYAE</sequence>
<dbReference type="InterPro" id="IPR055401">
    <property type="entry name" value="CEMIP_beta-hel_dom"/>
</dbReference>
<dbReference type="Proteomes" id="UP000326837">
    <property type="component" value="Chromosome"/>
</dbReference>
<dbReference type="SMART" id="SM01225">
    <property type="entry name" value="G8"/>
    <property type="match status" value="1"/>
</dbReference>
<keyword evidence="3" id="KW-0732">Signal</keyword>
<keyword evidence="7" id="KW-1185">Reference proteome</keyword>
<feature type="domain" description="G8" evidence="5">
    <location>
        <begin position="630"/>
        <end position="753"/>
    </location>
</feature>
<dbReference type="InterPro" id="IPR011050">
    <property type="entry name" value="Pectin_lyase_fold/virulence"/>
</dbReference>
<name>A0A5K7XB72_9BACT</name>
<keyword evidence="2" id="KW-1003">Cell membrane</keyword>
<organism evidence="6 7">
    <name type="scientific">Lacipirellula parvula</name>
    <dbReference type="NCBI Taxonomy" id="2650471"/>
    <lineage>
        <taxon>Bacteria</taxon>
        <taxon>Pseudomonadati</taxon>
        <taxon>Planctomycetota</taxon>
        <taxon>Planctomycetia</taxon>
        <taxon>Pirellulales</taxon>
        <taxon>Lacipirellulaceae</taxon>
        <taxon>Lacipirellula</taxon>
    </lineage>
</organism>
<gene>
    <name evidence="6" type="ORF">PLANPX_3646</name>
</gene>
<dbReference type="GO" id="GO:0005886">
    <property type="term" value="C:plasma membrane"/>
    <property type="evidence" value="ECO:0007669"/>
    <property type="project" value="UniProtKB-SubCell"/>
</dbReference>
<dbReference type="EMBL" id="AP021861">
    <property type="protein sequence ID" value="BBO34034.1"/>
    <property type="molecule type" value="Genomic_DNA"/>
</dbReference>
<protein>
    <recommendedName>
        <fullName evidence="5">G8 domain-containing protein</fullName>
    </recommendedName>
</protein>
<dbReference type="KEGG" id="lpav:PLANPX_3646"/>
<dbReference type="InterPro" id="IPR032675">
    <property type="entry name" value="LRR_dom_sf"/>
</dbReference>
<accession>A0A5K7XB72</accession>
<evidence type="ECO:0000313" key="7">
    <source>
        <dbReference type="Proteomes" id="UP000326837"/>
    </source>
</evidence>
<evidence type="ECO:0000256" key="2">
    <source>
        <dbReference type="ARBA" id="ARBA00022475"/>
    </source>
</evidence>
<dbReference type="RefSeq" id="WP_152099686.1">
    <property type="nucleotide sequence ID" value="NZ_AP021861.1"/>
</dbReference>
<evidence type="ECO:0000313" key="6">
    <source>
        <dbReference type="EMBL" id="BBO34034.1"/>
    </source>
</evidence>
<dbReference type="PANTHER" id="PTHR46769">
    <property type="entry name" value="POLYCYSTIC KIDNEY AND HEPATIC DISEASE 1 (AUTOSOMAL RECESSIVE)-LIKE 1"/>
    <property type="match status" value="1"/>
</dbReference>
<dbReference type="Gene3D" id="3.80.10.10">
    <property type="entry name" value="Ribonuclease Inhibitor"/>
    <property type="match status" value="1"/>
</dbReference>
<reference evidence="7" key="1">
    <citation type="submission" date="2019-10" db="EMBL/GenBank/DDBJ databases">
        <title>Lacipirellula parvula gen. nov., sp. nov., representing a lineage of planctomycetes widespread in freshwater anoxic habitats, and description of the family Lacipirellulaceae.</title>
        <authorList>
            <person name="Dedysh S.N."/>
            <person name="Kulichevskaya I.S."/>
            <person name="Beletsky A.V."/>
            <person name="Rakitin A.L."/>
            <person name="Mardanov A.V."/>
            <person name="Ivanova A.A."/>
            <person name="Saltykova V.X."/>
            <person name="Rijpstra W.I.C."/>
            <person name="Sinninghe Damste J.S."/>
            <person name="Ravin N.V."/>
        </authorList>
    </citation>
    <scope>NUCLEOTIDE SEQUENCE [LARGE SCALE GENOMIC DNA]</scope>
    <source>
        <strain evidence="7">PX69</strain>
    </source>
</reference>
<dbReference type="InterPro" id="IPR019316">
    <property type="entry name" value="G8_domain"/>
</dbReference>
<dbReference type="Pfam" id="PF24606">
    <property type="entry name" value="CEMIP_beta-hel"/>
    <property type="match status" value="1"/>
</dbReference>
<dbReference type="PANTHER" id="PTHR46769:SF2">
    <property type="entry name" value="FIBROCYSTIN-L ISOFORM 2 PRECURSOR-RELATED"/>
    <property type="match status" value="1"/>
</dbReference>
<dbReference type="SUPFAM" id="SSF51126">
    <property type="entry name" value="Pectin lyase-like"/>
    <property type="match status" value="1"/>
</dbReference>
<evidence type="ECO:0000256" key="4">
    <source>
        <dbReference type="ARBA" id="ARBA00023180"/>
    </source>
</evidence>
<keyword evidence="2" id="KW-0472">Membrane</keyword>
<dbReference type="PROSITE" id="PS51484">
    <property type="entry name" value="G8"/>
    <property type="match status" value="1"/>
</dbReference>
<dbReference type="InterPro" id="IPR052387">
    <property type="entry name" value="Fibrocystin"/>
</dbReference>
<evidence type="ECO:0000259" key="5">
    <source>
        <dbReference type="PROSITE" id="PS51484"/>
    </source>
</evidence>
<keyword evidence="4" id="KW-0325">Glycoprotein</keyword>
<comment type="subcellular location">
    <subcellularLocation>
        <location evidence="1">Cell membrane</location>
    </subcellularLocation>
</comment>
<proteinExistence type="predicted"/>
<evidence type="ECO:0000256" key="3">
    <source>
        <dbReference type="ARBA" id="ARBA00022729"/>
    </source>
</evidence>
<evidence type="ECO:0000256" key="1">
    <source>
        <dbReference type="ARBA" id="ARBA00004236"/>
    </source>
</evidence>
<dbReference type="Pfam" id="PF10162">
    <property type="entry name" value="G8"/>
    <property type="match status" value="1"/>
</dbReference>